<keyword evidence="1" id="KW-0812">Transmembrane</keyword>
<feature type="transmembrane region" description="Helical" evidence="1">
    <location>
        <begin position="191"/>
        <end position="213"/>
    </location>
</feature>
<name>A0AAW9I4X5_CLOPF</name>
<proteinExistence type="predicted"/>
<sequence>MIIFIILSSYLGIIKNDIWYRDNLSIRYGLGYVYTTFLANYYFHIVLMYLYLKNNYKFKITEGIIIIFLNYIIYKYTDTKAVYYLINLIVVFALVLNLKKKSIKEYKIFSFFIKYCFPISALISIFASINFNQYNQIYYFFNNILTDRLILGHTAFNNYGIKLFGQQIVWTVGRSGIDRPSDSVYNFVDCAYLNIALAYGIIILIFLCLGFVLIGKIAIKNNDKYLCLVLIFLAIHSITDPQLIELRYNPFLFMFGVFFFKNYNFGKNNFLPSYRNYN</sequence>
<accession>A0AAW9I4X5</accession>
<evidence type="ECO:0000313" key="3">
    <source>
        <dbReference type="Proteomes" id="UP001288778"/>
    </source>
</evidence>
<dbReference type="AlphaFoldDB" id="A0AAW9I4X5"/>
<feature type="transmembrane region" description="Helical" evidence="1">
    <location>
        <begin position="225"/>
        <end position="244"/>
    </location>
</feature>
<keyword evidence="1" id="KW-0472">Membrane</keyword>
<comment type="caution">
    <text evidence="2">The sequence shown here is derived from an EMBL/GenBank/DDBJ whole genome shotgun (WGS) entry which is preliminary data.</text>
</comment>
<dbReference type="EMBL" id="WNUI01000069">
    <property type="protein sequence ID" value="MDZ4910164.1"/>
    <property type="molecule type" value="Genomic_DNA"/>
</dbReference>
<keyword evidence="1" id="KW-1133">Transmembrane helix</keyword>
<feature type="transmembrane region" description="Helical" evidence="1">
    <location>
        <begin position="111"/>
        <end position="131"/>
    </location>
</feature>
<evidence type="ECO:0000256" key="1">
    <source>
        <dbReference type="SAM" id="Phobius"/>
    </source>
</evidence>
<reference evidence="2" key="1">
    <citation type="submission" date="2019-11" db="EMBL/GenBank/DDBJ databases">
        <title>Characterization of Clostridium perfringens isolates from swine manure treated agricultural soils.</title>
        <authorList>
            <person name="Wushke S.T."/>
        </authorList>
    </citation>
    <scope>NUCLEOTIDE SEQUENCE</scope>
    <source>
        <strain evidence="2">X94</strain>
    </source>
</reference>
<evidence type="ECO:0008006" key="4">
    <source>
        <dbReference type="Google" id="ProtNLM"/>
    </source>
</evidence>
<feature type="transmembrane region" description="Helical" evidence="1">
    <location>
        <begin position="58"/>
        <end position="76"/>
    </location>
</feature>
<feature type="transmembrane region" description="Helical" evidence="1">
    <location>
        <begin position="31"/>
        <end position="51"/>
    </location>
</feature>
<protein>
    <recommendedName>
        <fullName evidence="4">Polysaccharide polymerase</fullName>
    </recommendedName>
</protein>
<gene>
    <name evidence="2" type="ORF">GNF68_14095</name>
</gene>
<dbReference type="RefSeq" id="WP_322395494.1">
    <property type="nucleotide sequence ID" value="NZ_WNUI01000069.1"/>
</dbReference>
<dbReference type="Proteomes" id="UP001288778">
    <property type="component" value="Unassembled WGS sequence"/>
</dbReference>
<feature type="transmembrane region" description="Helical" evidence="1">
    <location>
        <begin position="82"/>
        <end position="99"/>
    </location>
</feature>
<evidence type="ECO:0000313" key="2">
    <source>
        <dbReference type="EMBL" id="MDZ4910164.1"/>
    </source>
</evidence>
<organism evidence="2 3">
    <name type="scientific">Clostridium perfringens</name>
    <dbReference type="NCBI Taxonomy" id="1502"/>
    <lineage>
        <taxon>Bacteria</taxon>
        <taxon>Bacillati</taxon>
        <taxon>Bacillota</taxon>
        <taxon>Clostridia</taxon>
        <taxon>Eubacteriales</taxon>
        <taxon>Clostridiaceae</taxon>
        <taxon>Clostridium</taxon>
    </lineage>
</organism>